<accession>X1S6Q4</accession>
<dbReference type="AlphaFoldDB" id="X1S6Q4"/>
<feature type="domain" description="Fibronectin type-III" evidence="2">
    <location>
        <begin position="12"/>
        <end position="109"/>
    </location>
</feature>
<feature type="non-terminal residue" evidence="3">
    <location>
        <position position="1"/>
    </location>
</feature>
<protein>
    <recommendedName>
        <fullName evidence="2">Fibronectin type-III domain-containing protein</fullName>
    </recommendedName>
</protein>
<feature type="region of interest" description="Disordered" evidence="1">
    <location>
        <begin position="255"/>
        <end position="278"/>
    </location>
</feature>
<evidence type="ECO:0000256" key="1">
    <source>
        <dbReference type="SAM" id="MobiDB-lite"/>
    </source>
</evidence>
<proteinExistence type="predicted"/>
<dbReference type="InterPro" id="IPR013783">
    <property type="entry name" value="Ig-like_fold"/>
</dbReference>
<name>X1S6Q4_9ZZZZ</name>
<evidence type="ECO:0000259" key="2">
    <source>
        <dbReference type="PROSITE" id="PS50853"/>
    </source>
</evidence>
<dbReference type="EMBL" id="BARW01006361">
    <property type="protein sequence ID" value="GAI74806.1"/>
    <property type="molecule type" value="Genomic_DNA"/>
</dbReference>
<evidence type="ECO:0000313" key="3">
    <source>
        <dbReference type="EMBL" id="GAI74806.1"/>
    </source>
</evidence>
<dbReference type="SUPFAM" id="SSF49265">
    <property type="entry name" value="Fibronectin type III"/>
    <property type="match status" value="1"/>
</dbReference>
<dbReference type="CDD" id="cd00063">
    <property type="entry name" value="FN3"/>
    <property type="match status" value="1"/>
</dbReference>
<dbReference type="InterPro" id="IPR003961">
    <property type="entry name" value="FN3_dom"/>
</dbReference>
<dbReference type="InterPro" id="IPR036116">
    <property type="entry name" value="FN3_sf"/>
</dbReference>
<comment type="caution">
    <text evidence="3">The sequence shown here is derived from an EMBL/GenBank/DDBJ whole genome shotgun (WGS) entry which is preliminary data.</text>
</comment>
<organism evidence="3">
    <name type="scientific">marine sediment metagenome</name>
    <dbReference type="NCBI Taxonomy" id="412755"/>
    <lineage>
        <taxon>unclassified sequences</taxon>
        <taxon>metagenomes</taxon>
        <taxon>ecological metagenomes</taxon>
    </lineage>
</organism>
<dbReference type="Gene3D" id="2.60.40.10">
    <property type="entry name" value="Immunoglobulins"/>
    <property type="match status" value="1"/>
</dbReference>
<reference evidence="3" key="1">
    <citation type="journal article" date="2014" name="Front. Microbiol.">
        <title>High frequency of phylogenetically diverse reductive dehalogenase-homologous genes in deep subseafloor sedimentary metagenomes.</title>
        <authorList>
            <person name="Kawai M."/>
            <person name="Futagami T."/>
            <person name="Toyoda A."/>
            <person name="Takaki Y."/>
            <person name="Nishi S."/>
            <person name="Hori S."/>
            <person name="Arai W."/>
            <person name="Tsubouchi T."/>
            <person name="Morono Y."/>
            <person name="Uchiyama I."/>
            <person name="Ito T."/>
            <person name="Fujiyama A."/>
            <person name="Inagaki F."/>
            <person name="Takami H."/>
        </authorList>
    </citation>
    <scope>NUCLEOTIDE SEQUENCE</scope>
    <source>
        <strain evidence="3">Expedition CK06-06</strain>
    </source>
</reference>
<gene>
    <name evidence="3" type="ORF">S12H4_13350</name>
</gene>
<dbReference type="PROSITE" id="PS50853">
    <property type="entry name" value="FN3"/>
    <property type="match status" value="1"/>
</dbReference>
<sequence length="278" mass="29306">QVYELDAAAISAPTAQTNAATSVQATTARVNGQVSDDGGEACEYRFRYKKSGGAYSYTTWTGAKTTGQTFYEDLSGLDKKSLYYFNAQAKNSAGESAWGGELSFTTLATIPVVSTQTTDSVDCEAATSHGTITDTGGENCDFRGFVWDTASHGDPGNTTPASTAYGSNWTESGSFGAVAFSHGISGLPSGQIYYIRACAHNSAGWSYGGEVNFTTVGESSYNTMVGSPTSWTWQKADYEAAEKCPIGSPTSWAWEAPTCKGADKTPQGSPTSFNWGSE</sequence>
<feature type="compositionally biased region" description="Polar residues" evidence="1">
    <location>
        <begin position="266"/>
        <end position="278"/>
    </location>
</feature>